<name>D8QGX4_SCHCM</name>
<dbReference type="InterPro" id="IPR003615">
    <property type="entry name" value="HNH_nuc"/>
</dbReference>
<evidence type="ECO:0000256" key="1">
    <source>
        <dbReference type="SAM" id="MobiDB-lite"/>
    </source>
</evidence>
<dbReference type="KEGG" id="scm:SCHCO_02692756"/>
<feature type="region of interest" description="Disordered" evidence="1">
    <location>
        <begin position="1"/>
        <end position="22"/>
    </location>
</feature>
<keyword evidence="4" id="KW-1185">Reference proteome</keyword>
<dbReference type="VEuPathDB" id="FungiDB:SCHCODRAFT_02692756"/>
<reference evidence="3 4" key="1">
    <citation type="journal article" date="2010" name="Nat. Biotechnol.">
        <title>Genome sequence of the model mushroom Schizophyllum commune.</title>
        <authorList>
            <person name="Ohm R.A."/>
            <person name="de Jong J.F."/>
            <person name="Lugones L.G."/>
            <person name="Aerts A."/>
            <person name="Kothe E."/>
            <person name="Stajich J.E."/>
            <person name="de Vries R.P."/>
            <person name="Record E."/>
            <person name="Levasseur A."/>
            <person name="Baker S.E."/>
            <person name="Bartholomew K.A."/>
            <person name="Coutinho P.M."/>
            <person name="Erdmann S."/>
            <person name="Fowler T.J."/>
            <person name="Gathman A.C."/>
            <person name="Lombard V."/>
            <person name="Henrissat B."/>
            <person name="Knabe N."/>
            <person name="Kuees U."/>
            <person name="Lilly W.W."/>
            <person name="Lindquist E."/>
            <person name="Lucas S."/>
            <person name="Magnuson J.K."/>
            <person name="Piumi F."/>
            <person name="Raudaskoski M."/>
            <person name="Salamov A."/>
            <person name="Schmutz J."/>
            <person name="Schwarze F.W.M.R."/>
            <person name="vanKuyk P.A."/>
            <person name="Horton J.S."/>
            <person name="Grigoriev I.V."/>
            <person name="Woesten H.A.B."/>
        </authorList>
    </citation>
    <scope>NUCLEOTIDE SEQUENCE [LARGE SCALE GENOMIC DNA]</scope>
    <source>
        <strain evidence="4">H4-8 / FGSC 9210</strain>
    </source>
</reference>
<accession>D8QGX4</accession>
<evidence type="ECO:0000259" key="2">
    <source>
        <dbReference type="Pfam" id="PF13391"/>
    </source>
</evidence>
<proteinExistence type="predicted"/>
<dbReference type="Pfam" id="PF13391">
    <property type="entry name" value="HNH_2"/>
    <property type="match status" value="1"/>
</dbReference>
<dbReference type="AlphaFoldDB" id="D8QGX4"/>
<feature type="domain" description="HNH nuclease" evidence="2">
    <location>
        <begin position="134"/>
        <end position="199"/>
    </location>
</feature>
<organism evidence="4">
    <name type="scientific">Schizophyllum commune (strain H4-8 / FGSC 9210)</name>
    <name type="common">Split gill fungus</name>
    <dbReference type="NCBI Taxonomy" id="578458"/>
    <lineage>
        <taxon>Eukaryota</taxon>
        <taxon>Fungi</taxon>
        <taxon>Dikarya</taxon>
        <taxon>Basidiomycota</taxon>
        <taxon>Agaricomycotina</taxon>
        <taxon>Agaricomycetes</taxon>
        <taxon>Agaricomycetidae</taxon>
        <taxon>Agaricales</taxon>
        <taxon>Schizophyllaceae</taxon>
        <taxon>Schizophyllum</taxon>
    </lineage>
</organism>
<dbReference type="OrthoDB" id="10280013at2759"/>
<dbReference type="GeneID" id="9597893"/>
<gene>
    <name evidence="3" type="ORF">SCHCODRAFT_237714</name>
</gene>
<evidence type="ECO:0000313" key="4">
    <source>
        <dbReference type="Proteomes" id="UP000007431"/>
    </source>
</evidence>
<evidence type="ECO:0000313" key="3">
    <source>
        <dbReference type="EMBL" id="EFI92573.1"/>
    </source>
</evidence>
<dbReference type="RefSeq" id="XP_003027476.1">
    <property type="nucleotide sequence ID" value="XM_003027430.1"/>
</dbReference>
<dbReference type="HOGENOM" id="CLU_790245_0_0_1"/>
<dbReference type="InParanoid" id="D8QGX4"/>
<dbReference type="EMBL" id="GL377312">
    <property type="protein sequence ID" value="EFI92573.1"/>
    <property type="molecule type" value="Genomic_DNA"/>
</dbReference>
<dbReference type="Proteomes" id="UP000007431">
    <property type="component" value="Unassembled WGS sequence"/>
</dbReference>
<dbReference type="eggNOG" id="ENOG502RBMK">
    <property type="taxonomic scope" value="Eukaryota"/>
</dbReference>
<protein>
    <recommendedName>
        <fullName evidence="2">HNH nuclease domain-containing protein</fullName>
    </recommendedName>
</protein>
<dbReference type="STRING" id="578458.D8QGX4"/>
<sequence>MARKYVPSESEQNARRETLRSASGFAIVTKQRRARDSLVAQQRASNLATPDRRSARVQARGGAIKLLFSPTGSTESASREADPDYSPVKTVTVRLFDADGSAYNTPLKFSKDEARPRSYQLFSSYASDDGVLRCIITGQSNKNGTIQFAHVADRSLDNDMLRQLEKVSGVQPKTMSLDTRSNIIPLCVEIHRPLDLGLLILLPCMSVLSDLFQVLNTKKIPPWTTKRRPRRNKERYIHHEDIWERGTEIEVHIVPVSTWSEDSGIRCITRHEDGTVERKYYEHPFMDEEGRPEIPTIKVKVSPIYLAWKASVSLLKMGAGDPPPYVAKEARLVMRIGKLMRGDIEENPVAH</sequence>